<gene>
    <name evidence="1" type="ORF">K7X08_006036</name>
</gene>
<dbReference type="Proteomes" id="UP001152561">
    <property type="component" value="Unassembled WGS sequence"/>
</dbReference>
<organism evidence="1 2">
    <name type="scientific">Anisodus acutangulus</name>
    <dbReference type="NCBI Taxonomy" id="402998"/>
    <lineage>
        <taxon>Eukaryota</taxon>
        <taxon>Viridiplantae</taxon>
        <taxon>Streptophyta</taxon>
        <taxon>Embryophyta</taxon>
        <taxon>Tracheophyta</taxon>
        <taxon>Spermatophyta</taxon>
        <taxon>Magnoliopsida</taxon>
        <taxon>eudicotyledons</taxon>
        <taxon>Gunneridae</taxon>
        <taxon>Pentapetalae</taxon>
        <taxon>asterids</taxon>
        <taxon>lamiids</taxon>
        <taxon>Solanales</taxon>
        <taxon>Solanaceae</taxon>
        <taxon>Solanoideae</taxon>
        <taxon>Hyoscyameae</taxon>
        <taxon>Anisodus</taxon>
    </lineage>
</organism>
<comment type="caution">
    <text evidence="1">The sequence shown here is derived from an EMBL/GenBank/DDBJ whole genome shotgun (WGS) entry which is preliminary data.</text>
</comment>
<proteinExistence type="predicted"/>
<keyword evidence="2" id="KW-1185">Reference proteome</keyword>
<accession>A0A9Q1R5J1</accession>
<evidence type="ECO:0000313" key="1">
    <source>
        <dbReference type="EMBL" id="KAJ8543513.1"/>
    </source>
</evidence>
<sequence>MQEDESGNKGKGEVKYRGVRKRPWGSLQRRFGIRGDEYNYSDQLSSSSTGGQVVKEVIELEYLVNSLLEELLGADDDDQQ</sequence>
<dbReference type="EMBL" id="JAJAGQ010000014">
    <property type="protein sequence ID" value="KAJ8543513.1"/>
    <property type="molecule type" value="Genomic_DNA"/>
</dbReference>
<name>A0A9Q1R5J1_9SOLA</name>
<evidence type="ECO:0000313" key="2">
    <source>
        <dbReference type="Proteomes" id="UP001152561"/>
    </source>
</evidence>
<reference evidence="2" key="1">
    <citation type="journal article" date="2023" name="Proc. Natl. Acad. Sci. U.S.A.">
        <title>Genomic and structural basis for evolution of tropane alkaloid biosynthesis.</title>
        <authorList>
            <person name="Wanga Y.-J."/>
            <person name="Taina T."/>
            <person name="Yua J.-Y."/>
            <person name="Lia J."/>
            <person name="Xua B."/>
            <person name="Chenc J."/>
            <person name="D'Auriad J.C."/>
            <person name="Huanga J.-P."/>
            <person name="Huanga S.-X."/>
        </authorList>
    </citation>
    <scope>NUCLEOTIDE SEQUENCE [LARGE SCALE GENOMIC DNA]</scope>
    <source>
        <strain evidence="2">cv. KIB-2019</strain>
    </source>
</reference>
<protein>
    <submittedName>
        <fullName evidence="1">Uncharacterized protein</fullName>
    </submittedName>
</protein>
<dbReference type="AlphaFoldDB" id="A0A9Q1R5J1"/>